<keyword evidence="4" id="KW-1185">Reference proteome</keyword>
<gene>
    <name evidence="3" type="ORF">ACFSJG_00220</name>
</gene>
<reference evidence="4" key="1">
    <citation type="journal article" date="2019" name="Int. J. Syst. Evol. Microbiol.">
        <title>The Global Catalogue of Microorganisms (GCM) 10K type strain sequencing project: providing services to taxonomists for standard genome sequencing and annotation.</title>
        <authorList>
            <consortium name="The Broad Institute Genomics Platform"/>
            <consortium name="The Broad Institute Genome Sequencing Center for Infectious Disease"/>
            <person name="Wu L."/>
            <person name="Ma J."/>
        </authorList>
    </citation>
    <scope>NUCLEOTIDE SEQUENCE [LARGE SCALE GENOMIC DNA]</scope>
    <source>
        <strain evidence="4">DT72</strain>
    </source>
</reference>
<dbReference type="EMBL" id="JBHUFB010000001">
    <property type="protein sequence ID" value="MFD1810629.1"/>
    <property type="molecule type" value="Genomic_DNA"/>
</dbReference>
<proteinExistence type="predicted"/>
<feature type="transmembrane region" description="Helical" evidence="1">
    <location>
        <begin position="69"/>
        <end position="87"/>
    </location>
</feature>
<dbReference type="GO" id="GO:0004519">
    <property type="term" value="F:endonuclease activity"/>
    <property type="evidence" value="ECO:0007669"/>
    <property type="project" value="UniProtKB-KW"/>
</dbReference>
<dbReference type="RefSeq" id="WP_378483189.1">
    <property type="nucleotide sequence ID" value="NZ_JBHUFB010000001.1"/>
</dbReference>
<keyword evidence="1" id="KW-0472">Membrane</keyword>
<keyword evidence="3" id="KW-0378">Hydrolase</keyword>
<protein>
    <submittedName>
        <fullName evidence="3">Endonuclease/exonuclease/phosphatase family protein</fullName>
    </submittedName>
</protein>
<name>A0ABW4NYF4_9NOCA</name>
<comment type="caution">
    <text evidence="3">The sequence shown here is derived from an EMBL/GenBank/DDBJ whole genome shotgun (WGS) entry which is preliminary data.</text>
</comment>
<accession>A0ABW4NYF4</accession>
<dbReference type="Gene3D" id="3.60.10.10">
    <property type="entry name" value="Endonuclease/exonuclease/phosphatase"/>
    <property type="match status" value="1"/>
</dbReference>
<evidence type="ECO:0000256" key="1">
    <source>
        <dbReference type="SAM" id="Phobius"/>
    </source>
</evidence>
<dbReference type="SUPFAM" id="SSF56219">
    <property type="entry name" value="DNase I-like"/>
    <property type="match status" value="1"/>
</dbReference>
<feature type="transmembrane region" description="Helical" evidence="1">
    <location>
        <begin position="12"/>
        <end position="31"/>
    </location>
</feature>
<feature type="transmembrane region" description="Helical" evidence="1">
    <location>
        <begin position="37"/>
        <end position="62"/>
    </location>
</feature>
<keyword evidence="3" id="KW-0540">Nuclease</keyword>
<feature type="domain" description="Endonuclease/exonuclease/phosphatase" evidence="2">
    <location>
        <begin position="103"/>
        <end position="311"/>
    </location>
</feature>
<evidence type="ECO:0000313" key="3">
    <source>
        <dbReference type="EMBL" id="MFD1810629.1"/>
    </source>
</evidence>
<evidence type="ECO:0000259" key="2">
    <source>
        <dbReference type="Pfam" id="PF03372"/>
    </source>
</evidence>
<keyword evidence="1" id="KW-1133">Transmembrane helix</keyword>
<keyword evidence="1" id="KW-0812">Transmembrane</keyword>
<evidence type="ECO:0000313" key="4">
    <source>
        <dbReference type="Proteomes" id="UP001597286"/>
    </source>
</evidence>
<dbReference type="InterPro" id="IPR005135">
    <property type="entry name" value="Endo/exonuclease/phosphatase"/>
</dbReference>
<keyword evidence="3" id="KW-0255">Endonuclease</keyword>
<dbReference type="Proteomes" id="UP001597286">
    <property type="component" value="Unassembled WGS sequence"/>
</dbReference>
<dbReference type="Pfam" id="PF03372">
    <property type="entry name" value="Exo_endo_phos"/>
    <property type="match status" value="1"/>
</dbReference>
<sequence length="323" mass="33754">MRYSEVYRQSAGVFAAACAVVGAAALVSTQVRVENRFVVLLAGWAPVWIVVALVGAAVAAVAGRWTAQAACLVVCALGAWLLAPLYITGPTDESADGPTLRVMQANVRIGQADPAALTATVRDNGVDVLTVQEVTDEAIDGLREAGLDDLLPHSFAVPLGPGGLGAAIYSRHPLSGTRVLDGYLSANLAADVDVGLAEPVALLAVHPAPAYLFPAPMWAGELRGIATEMSALADRDNVVVAGDFNASWTQRQYRDLLTDGYEDAADQVGAGLVRTMPAHRWYPAVTGIDRVVTKGSAVTSLLRITLAGSDHHGVIAEVRLART</sequence>
<organism evidence="3 4">
    <name type="scientific">Rhodococcus gannanensis</name>
    <dbReference type="NCBI Taxonomy" id="1960308"/>
    <lineage>
        <taxon>Bacteria</taxon>
        <taxon>Bacillati</taxon>
        <taxon>Actinomycetota</taxon>
        <taxon>Actinomycetes</taxon>
        <taxon>Mycobacteriales</taxon>
        <taxon>Nocardiaceae</taxon>
        <taxon>Rhodococcus</taxon>
    </lineage>
</organism>
<dbReference type="InterPro" id="IPR036691">
    <property type="entry name" value="Endo/exonu/phosph_ase_sf"/>
</dbReference>